<dbReference type="EMBL" id="AP018248">
    <property type="protein sequence ID" value="BAZ00239.1"/>
    <property type="molecule type" value="Genomic_DNA"/>
</dbReference>
<dbReference type="AlphaFoldDB" id="A0A1Z4N3D7"/>
<evidence type="ECO:0000256" key="1">
    <source>
        <dbReference type="ARBA" id="ARBA00010062"/>
    </source>
</evidence>
<dbReference type="PANTHER" id="PTHR30483:SF6">
    <property type="entry name" value="PERIPLASMIC BINDING PROTEIN OF ABC TRANSPORTER FOR NATURAL AMINO ACIDS"/>
    <property type="match status" value="1"/>
</dbReference>
<dbReference type="Gene3D" id="3.40.50.2300">
    <property type="match status" value="2"/>
</dbReference>
<dbReference type="Proteomes" id="UP000218785">
    <property type="component" value="Chromosome"/>
</dbReference>
<keyword evidence="2" id="KW-0732">Signal</keyword>
<dbReference type="InterPro" id="IPR028082">
    <property type="entry name" value="Peripla_BP_I"/>
</dbReference>
<dbReference type="RefSeq" id="WP_096578969.1">
    <property type="nucleotide sequence ID" value="NZ_CAWNJS010000001.1"/>
</dbReference>
<dbReference type="PANTHER" id="PTHR30483">
    <property type="entry name" value="LEUCINE-SPECIFIC-BINDING PROTEIN"/>
    <property type="match status" value="1"/>
</dbReference>
<name>A0A1Z4N3D7_9CYAN</name>
<accession>A0A1Z4N3D7</accession>
<proteinExistence type="inferred from homology"/>
<dbReference type="KEGG" id="ttq:NIES37_42280"/>
<protein>
    <submittedName>
        <fullName evidence="4">Putative branched-chain amino acid transport system substrate-binding protein</fullName>
    </submittedName>
</protein>
<feature type="domain" description="Leucine-binding protein" evidence="3">
    <location>
        <begin position="283"/>
        <end position="472"/>
    </location>
</feature>
<evidence type="ECO:0000313" key="5">
    <source>
        <dbReference type="Proteomes" id="UP000218785"/>
    </source>
</evidence>
<dbReference type="InterPro" id="IPR051010">
    <property type="entry name" value="BCAA_transport"/>
</dbReference>
<dbReference type="InterPro" id="IPR028081">
    <property type="entry name" value="Leu-bd"/>
</dbReference>
<dbReference type="CDD" id="cd06268">
    <property type="entry name" value="PBP1_ABC_transporter_LIVBP-like"/>
    <property type="match status" value="1"/>
</dbReference>
<dbReference type="SUPFAM" id="SSF53822">
    <property type="entry name" value="Periplasmic binding protein-like I"/>
    <property type="match status" value="1"/>
</dbReference>
<organism evidence="4 5">
    <name type="scientific">Tolypothrix tenuis PCC 7101</name>
    <dbReference type="NCBI Taxonomy" id="231146"/>
    <lineage>
        <taxon>Bacteria</taxon>
        <taxon>Bacillati</taxon>
        <taxon>Cyanobacteriota</taxon>
        <taxon>Cyanophyceae</taxon>
        <taxon>Nostocales</taxon>
        <taxon>Tolypothrichaceae</taxon>
        <taxon>Tolypothrix</taxon>
    </lineage>
</organism>
<reference evidence="4 5" key="1">
    <citation type="submission" date="2017-06" db="EMBL/GenBank/DDBJ databases">
        <title>Genome sequencing of cyanobaciteial culture collection at National Institute for Environmental Studies (NIES).</title>
        <authorList>
            <person name="Hirose Y."/>
            <person name="Shimura Y."/>
            <person name="Fujisawa T."/>
            <person name="Nakamura Y."/>
            <person name="Kawachi M."/>
        </authorList>
    </citation>
    <scope>NUCLEOTIDE SEQUENCE [LARGE SCALE GENOMIC DNA]</scope>
    <source>
        <strain evidence="4 5">NIES-37</strain>
    </source>
</reference>
<keyword evidence="5" id="KW-1185">Reference proteome</keyword>
<comment type="similarity">
    <text evidence="1">Belongs to the leucine-binding protein family.</text>
</comment>
<sequence length="492" mass="53263">MTTKQENIRLLASLGIAGVLVAVILGLVSKFSPEIQSTPNSMVTPRGSSRAPTPEWMSLGEKLLVTADKTDNKEAGVNAVKSGDFGTAVIKFQASLQTMRNDPETLIYLNNAKIANSKALKVGVIAPIGNSLNEAKETLRGVAQAQDEINNGGGINGVPLQLEISNLNSFDQLDKIDNELVKDANLVAVVGFGRNEELYKKNGLVRVSPGSSRNQMGQNQAQAYGDSKYVFNISPNREIFNQALAEYIVKKERRTNIAICRDTSFRTSQDTSNQDRSNQERLNQDIVKEYTEFITKAGGKVTATDCDLGAANFRANDVIPKAISDGAEALLLIPRTSSLNVAVDVARANRNRLTLFGSQQLYSERILKFGQGDIKGMVVPVPWHRDANRSMDKGNSFADRALKLWGGDVSPRTATAYDAMQVIIAGLKENSTRQGLQKVLSNPNFSAMGATGKIQFSASGQRQGGVFLARIEPCEPGKPCASSTGYNFVLVQ</sequence>
<dbReference type="Pfam" id="PF13458">
    <property type="entry name" value="Peripla_BP_6"/>
    <property type="match status" value="1"/>
</dbReference>
<evidence type="ECO:0000259" key="3">
    <source>
        <dbReference type="Pfam" id="PF13458"/>
    </source>
</evidence>
<gene>
    <name evidence="4" type="ORF">NIES37_42280</name>
</gene>
<evidence type="ECO:0000313" key="4">
    <source>
        <dbReference type="EMBL" id="BAZ00239.1"/>
    </source>
</evidence>
<evidence type="ECO:0000256" key="2">
    <source>
        <dbReference type="ARBA" id="ARBA00022729"/>
    </source>
</evidence>